<keyword evidence="7" id="KW-1185">Reference proteome</keyword>
<proteinExistence type="inferred from homology"/>
<dbReference type="Proteomes" id="UP000187506">
    <property type="component" value="Chromosome"/>
</dbReference>
<dbReference type="EMBL" id="CP019352">
    <property type="protein sequence ID" value="APX99948.1"/>
    <property type="molecule type" value="Genomic_DNA"/>
</dbReference>
<evidence type="ECO:0008006" key="8">
    <source>
        <dbReference type="Google" id="ProtNLM"/>
    </source>
</evidence>
<dbReference type="RefSeq" id="WP_076732741.1">
    <property type="nucleotide sequence ID" value="NZ_CP019352.1"/>
</dbReference>
<keyword evidence="5" id="KW-0812">Transmembrane</keyword>
<dbReference type="Pfam" id="PF06977">
    <property type="entry name" value="SdiA-regulated"/>
    <property type="match status" value="1"/>
</dbReference>
<dbReference type="InterPro" id="IPR011042">
    <property type="entry name" value="6-blade_b-propeller_TolB-like"/>
</dbReference>
<dbReference type="InterPro" id="IPR011044">
    <property type="entry name" value="Quino_amine_DH_bsu"/>
</dbReference>
<evidence type="ECO:0000256" key="2">
    <source>
        <dbReference type="ARBA" id="ARBA00009852"/>
    </source>
</evidence>
<evidence type="ECO:0000313" key="6">
    <source>
        <dbReference type="EMBL" id="APX99948.1"/>
    </source>
</evidence>
<dbReference type="KEGG" id="lvn:BWR22_06375"/>
<reference evidence="6 7" key="1">
    <citation type="submission" date="2017-01" db="EMBL/GenBank/DDBJ databases">
        <title>Complete genome of Lacinutrix venerupis DOK2-8 isolated from seawater in Dokdo.</title>
        <authorList>
            <person name="Chi W.-J."/>
            <person name="Kim J.H."/>
        </authorList>
    </citation>
    <scope>NUCLEOTIDE SEQUENCE [LARGE SCALE GENOMIC DNA]</scope>
    <source>
        <strain evidence="6 7">DOK2-8</strain>
    </source>
</reference>
<dbReference type="Gene3D" id="2.120.10.30">
    <property type="entry name" value="TolB, C-terminal domain"/>
    <property type="match status" value="1"/>
</dbReference>
<keyword evidence="3" id="KW-1003">Cell membrane</keyword>
<dbReference type="GO" id="GO:0005886">
    <property type="term" value="C:plasma membrane"/>
    <property type="evidence" value="ECO:0007669"/>
    <property type="project" value="UniProtKB-SubCell"/>
</dbReference>
<evidence type="ECO:0000256" key="4">
    <source>
        <dbReference type="ARBA" id="ARBA00023136"/>
    </source>
</evidence>
<name>A0AAC9PWX7_9FLAO</name>
<organism evidence="6 7">
    <name type="scientific">Lacinutrix venerupis</name>
    <dbReference type="NCBI Taxonomy" id="1486034"/>
    <lineage>
        <taxon>Bacteria</taxon>
        <taxon>Pseudomonadati</taxon>
        <taxon>Bacteroidota</taxon>
        <taxon>Flavobacteriia</taxon>
        <taxon>Flavobacteriales</taxon>
        <taxon>Flavobacteriaceae</taxon>
        <taxon>Lacinutrix</taxon>
    </lineage>
</organism>
<comment type="similarity">
    <text evidence="2">Belongs to the YjiK family.</text>
</comment>
<evidence type="ECO:0000256" key="5">
    <source>
        <dbReference type="SAM" id="Phobius"/>
    </source>
</evidence>
<evidence type="ECO:0000313" key="7">
    <source>
        <dbReference type="Proteomes" id="UP000187506"/>
    </source>
</evidence>
<gene>
    <name evidence="6" type="ORF">BWR22_06375</name>
</gene>
<keyword evidence="5" id="KW-1133">Transmembrane helix</keyword>
<dbReference type="SUPFAM" id="SSF50969">
    <property type="entry name" value="YVTN repeat-like/Quinoprotein amine dehydrogenase"/>
    <property type="match status" value="1"/>
</dbReference>
<accession>A0AAC9PWX7</accession>
<comment type="subcellular location">
    <subcellularLocation>
        <location evidence="1">Cell membrane</location>
    </subcellularLocation>
</comment>
<feature type="transmembrane region" description="Helical" evidence="5">
    <location>
        <begin position="6"/>
        <end position="23"/>
    </location>
</feature>
<protein>
    <recommendedName>
        <fullName evidence="8">SdiA-regulated protein</fullName>
    </recommendedName>
</protein>
<evidence type="ECO:0000256" key="1">
    <source>
        <dbReference type="ARBA" id="ARBA00004236"/>
    </source>
</evidence>
<sequence length="293" mass="33328">MKISNFNITVIISVLVSVLILGLQKPITDSILKKQLTEEDKYHATYSIKNAYILPEILNEISGITSLGNGRFACVQDEDGIIFIYNINDNEIEYKVKFGKPGDYEAIAINESDAYVMHSEGVIFEIKDYESENPEISEIETPFKVKNNIESLTFDPDNNRLLTIAKNIDLDDKSFKNIYEIPLDTKIMNLEPIAKINLNDIKFKSYKQKSIEKTFNPSDIAIHPKTKDIYIIEGKNPKLLILTKNGELSKVLPLDKKKFEQPEGITFSEDNRLFISNEANSSNANILEVIIKE</sequence>
<dbReference type="AlphaFoldDB" id="A0AAC9PWX7"/>
<keyword evidence="4 5" id="KW-0472">Membrane</keyword>
<dbReference type="InterPro" id="IPR009722">
    <property type="entry name" value="YjiK/CarP"/>
</dbReference>
<evidence type="ECO:0000256" key="3">
    <source>
        <dbReference type="ARBA" id="ARBA00022475"/>
    </source>
</evidence>